<feature type="compositionally biased region" description="Low complexity" evidence="4">
    <location>
        <begin position="660"/>
        <end position="708"/>
    </location>
</feature>
<dbReference type="PROSITE" id="PS50026">
    <property type="entry name" value="EGF_3"/>
    <property type="match status" value="1"/>
</dbReference>
<dbReference type="PANTHER" id="PTHR46769:SF2">
    <property type="entry name" value="FIBROCYSTIN-L ISOFORM 2 PRECURSOR-RELATED"/>
    <property type="match status" value="1"/>
</dbReference>
<dbReference type="InterPro" id="IPR000152">
    <property type="entry name" value="EGF-type_Asp/Asn_hydroxyl_site"/>
</dbReference>
<evidence type="ECO:0000256" key="1">
    <source>
        <dbReference type="ARBA" id="ARBA00022729"/>
    </source>
</evidence>
<evidence type="ECO:0000313" key="6">
    <source>
        <dbReference type="EMBL" id="CAE2232971.1"/>
    </source>
</evidence>
<dbReference type="Pfam" id="PF00008">
    <property type="entry name" value="EGF"/>
    <property type="match status" value="1"/>
</dbReference>
<keyword evidence="3" id="KW-0245">EGF-like domain</keyword>
<dbReference type="InterPro" id="IPR012334">
    <property type="entry name" value="Pectin_lyas_fold"/>
</dbReference>
<dbReference type="InterPro" id="IPR052387">
    <property type="entry name" value="Fibrocystin"/>
</dbReference>
<keyword evidence="1" id="KW-0732">Signal</keyword>
<dbReference type="InterPro" id="IPR001881">
    <property type="entry name" value="EGF-like_Ca-bd_dom"/>
</dbReference>
<evidence type="ECO:0000256" key="2">
    <source>
        <dbReference type="ARBA" id="ARBA00023157"/>
    </source>
</evidence>
<dbReference type="PROSITE" id="PS00010">
    <property type="entry name" value="ASX_HYDROXYL"/>
    <property type="match status" value="1"/>
</dbReference>
<keyword evidence="2" id="KW-1015">Disulfide bond</keyword>
<proteinExistence type="predicted"/>
<dbReference type="Pfam" id="PF24606">
    <property type="entry name" value="CEMIP_beta-hel"/>
    <property type="match status" value="1"/>
</dbReference>
<dbReference type="SMART" id="SM00179">
    <property type="entry name" value="EGF_CA"/>
    <property type="match status" value="1"/>
</dbReference>
<feature type="region of interest" description="Disordered" evidence="4">
    <location>
        <begin position="660"/>
        <end position="715"/>
    </location>
</feature>
<dbReference type="Gene3D" id="2.10.25.10">
    <property type="entry name" value="Laminin"/>
    <property type="match status" value="1"/>
</dbReference>
<evidence type="ECO:0000256" key="4">
    <source>
        <dbReference type="SAM" id="MobiDB-lite"/>
    </source>
</evidence>
<dbReference type="PROSITE" id="PS01187">
    <property type="entry name" value="EGF_CA"/>
    <property type="match status" value="1"/>
</dbReference>
<evidence type="ECO:0000259" key="5">
    <source>
        <dbReference type="PROSITE" id="PS50026"/>
    </source>
</evidence>
<feature type="domain" description="EGF-like" evidence="5">
    <location>
        <begin position="707"/>
        <end position="746"/>
    </location>
</feature>
<dbReference type="PANTHER" id="PTHR46769">
    <property type="entry name" value="POLYCYSTIC KIDNEY AND HEPATIC DISEASE 1 (AUTOSOMAL RECESSIVE)-LIKE 1"/>
    <property type="match status" value="1"/>
</dbReference>
<protein>
    <recommendedName>
        <fullName evidence="5">EGF-like domain-containing protein</fullName>
    </recommendedName>
</protein>
<dbReference type="InterPro" id="IPR018097">
    <property type="entry name" value="EGF_Ca-bd_CS"/>
</dbReference>
<reference evidence="6" key="1">
    <citation type="submission" date="2021-01" db="EMBL/GenBank/DDBJ databases">
        <authorList>
            <person name="Corre E."/>
            <person name="Pelletier E."/>
            <person name="Niang G."/>
            <person name="Scheremetjew M."/>
            <person name="Finn R."/>
            <person name="Kale V."/>
            <person name="Holt S."/>
            <person name="Cochrane G."/>
            <person name="Meng A."/>
            <person name="Brown T."/>
            <person name="Cohen L."/>
        </authorList>
    </citation>
    <scope>NUCLEOTIDE SEQUENCE</scope>
    <source>
        <strain evidence="6">Isolate 1302-5</strain>
    </source>
</reference>
<comment type="caution">
    <text evidence="3">Lacks conserved residue(s) required for the propagation of feature annotation.</text>
</comment>
<dbReference type="EMBL" id="HBKQ01018708">
    <property type="protein sequence ID" value="CAE2232971.1"/>
    <property type="molecule type" value="Transcribed_RNA"/>
</dbReference>
<accession>A0A7S4MN85</accession>
<organism evidence="6">
    <name type="scientific">Odontella aurita</name>
    <dbReference type="NCBI Taxonomy" id="265563"/>
    <lineage>
        <taxon>Eukaryota</taxon>
        <taxon>Sar</taxon>
        <taxon>Stramenopiles</taxon>
        <taxon>Ochrophyta</taxon>
        <taxon>Bacillariophyta</taxon>
        <taxon>Mediophyceae</taxon>
        <taxon>Biddulphiophycidae</taxon>
        <taxon>Eupodiscales</taxon>
        <taxon>Odontellaceae</taxon>
        <taxon>Odontella</taxon>
    </lineage>
</organism>
<dbReference type="Gene3D" id="2.160.20.10">
    <property type="entry name" value="Single-stranded right-handed beta-helix, Pectin lyase-like"/>
    <property type="match status" value="1"/>
</dbReference>
<dbReference type="InterPro" id="IPR011050">
    <property type="entry name" value="Pectin_lyase_fold/virulence"/>
</dbReference>
<dbReference type="SUPFAM" id="SSF57196">
    <property type="entry name" value="EGF/Laminin"/>
    <property type="match status" value="1"/>
</dbReference>
<dbReference type="InterPro" id="IPR055401">
    <property type="entry name" value="CEMIP_beta-hel_dom"/>
</dbReference>
<sequence>MIVSPEFASCLNPGDDVLVTSRGTGMDGWDAEIVAGAPLGADATTNGIVLEGNVVPDDLPSVISLSPAGEESFAVEVARLSRSVVFSAEREDVDLPEGEVGHGGHLLILDTPGVTQKISGVEIRGFGQQGVLGRYPINFVNSASSSSVVSKNVIRESNQRCVNVDATDDILVEDNVAYDVLGHCMSLDTGAETGNRFTNNLVAKNGNLVVLPSSADGGGASSSTGEDAAAASFWITNPSNHYVGNVAAGSEGDGFWFNTEPQAPNGMVPQTMALGTFRDNAAHSCGSNGVALEQPGWMPDQQSFLDGLHSYKNQLAGVVLLNSRNVILRDALLADNRMCVEYRGVDAAAPGGNNKVVRSRCVGRSENALSSLGGNPAPCHPSGGDTSWDVDGIRGVKFAYDEIPGAELSLTDVTFANFGASHVGCASGGGGLALFPFEAESGGGKPMDVGPRLSGVVFENSENAAFDVPCALVGGGGATGKQDIFLEDPSGTMAGPSPGFFVQASGDMLAFLGDSSCVPLHEGCVQFCPNECLRKVYFKTMVGDEGPFRIEVTKEGGGTTTPLTTHSFEGDAASNVFDHQEGFGVMLPGGEYMIQFVTVDGNERVYPVVEDLWFGEAPRCSGYVTEDSIALPLSVYRNTSAYRDAQSDNERTSMTCAADLTTDAPTATPSRTPSSTPSTSPTSSPTVSPTESPSFSPSASPSRSPSESNECDPNPCKNGGTCTDLVNAYECDCTVSSPLHTGTNCDEPLAAWMSGKHGIGFRIEGGDSPITSQFCDGDAITELVDQIITSFVDAFPVGTPFQPLSYVILGISSGANGDQYIGPNVHLENLLGNGAVSKCDIFGQIADALEPHNINVIGYMAAQGPAQLKAGERSTWDHPDSNTRTDKELSGFQLDGTPVEAQDVNSANLGYADRGALCAALPDVHGNRNDGSAVNIEPAENRLVDCSNLPNCPCAPSTRKWVKFVEDTYGGFTDDADRKAKLKTAYAEKIVRPYTELYAQKSNFKGFWFDQGSTDPDDSHADNALIVQNIREVMPFASVAINDAFEGGKIPLQNNNPGLEDYTYGHVSPVGTTPPNSCRNYGMVLSAEASDGGYVYESVTPKWNADWWDSGCDSQCSASTEFTYDTTPALKSLAHVFMPIATKWNTGDIRGGWMEEWEDESHQGTAGAEWMARVLDAGGAWTWNIPLAYNTDSGDNSCRYREDGTTLNVLMGHCGPYDEVELLKDIYAKLGTVTADGYSNDFMGMNPDRYYNECDGPLIGGVTTTPPPLCNPRGGVDDPLWKYNNLKPCSASGYWSETNGRCDDPNNAYVGTDNVPVNVACPNACRVTCEEYALEYEDHYGFPPS</sequence>
<dbReference type="CDD" id="cd00054">
    <property type="entry name" value="EGF_CA"/>
    <property type="match status" value="1"/>
</dbReference>
<name>A0A7S4MN85_9STRA</name>
<dbReference type="SUPFAM" id="SSF51126">
    <property type="entry name" value="Pectin lyase-like"/>
    <property type="match status" value="1"/>
</dbReference>
<evidence type="ECO:0000256" key="3">
    <source>
        <dbReference type="PROSITE-ProRule" id="PRU00076"/>
    </source>
</evidence>
<dbReference type="InterPro" id="IPR000742">
    <property type="entry name" value="EGF"/>
</dbReference>
<gene>
    <name evidence="6" type="ORF">OAUR00152_LOCUS12685</name>
</gene>
<dbReference type="GO" id="GO:0005509">
    <property type="term" value="F:calcium ion binding"/>
    <property type="evidence" value="ECO:0007669"/>
    <property type="project" value="InterPro"/>
</dbReference>